<reference evidence="3" key="1">
    <citation type="journal article" date="2022" name="Int. J. Mol. Sci.">
        <title>Draft Genome of Tanacetum Coccineum: Genomic Comparison of Closely Related Tanacetum-Family Plants.</title>
        <authorList>
            <person name="Yamashiro T."/>
            <person name="Shiraishi A."/>
            <person name="Nakayama K."/>
            <person name="Satake H."/>
        </authorList>
    </citation>
    <scope>NUCLEOTIDE SEQUENCE</scope>
</reference>
<gene>
    <name evidence="3" type="ORF">Tco_0955783</name>
</gene>
<evidence type="ECO:0000313" key="4">
    <source>
        <dbReference type="Proteomes" id="UP001151760"/>
    </source>
</evidence>
<evidence type="ECO:0000313" key="3">
    <source>
        <dbReference type="EMBL" id="GJT47068.1"/>
    </source>
</evidence>
<name>A0ABQ5E865_9ASTR</name>
<evidence type="ECO:0000259" key="2">
    <source>
        <dbReference type="Pfam" id="PF22936"/>
    </source>
</evidence>
<feature type="domain" description="Retrovirus-related Pol polyprotein from transposon TNT 1-94-like beta-barrel" evidence="2">
    <location>
        <begin position="80"/>
        <end position="120"/>
    </location>
</feature>
<dbReference type="InterPro" id="IPR054722">
    <property type="entry name" value="PolX-like_BBD"/>
</dbReference>
<feature type="domain" description="GAG-pre-integrase" evidence="1">
    <location>
        <begin position="127"/>
        <end position="181"/>
    </location>
</feature>
<dbReference type="InterPro" id="IPR025724">
    <property type="entry name" value="GAG-pre-integrase_dom"/>
</dbReference>
<organism evidence="3 4">
    <name type="scientific">Tanacetum coccineum</name>
    <dbReference type="NCBI Taxonomy" id="301880"/>
    <lineage>
        <taxon>Eukaryota</taxon>
        <taxon>Viridiplantae</taxon>
        <taxon>Streptophyta</taxon>
        <taxon>Embryophyta</taxon>
        <taxon>Tracheophyta</taxon>
        <taxon>Spermatophyta</taxon>
        <taxon>Magnoliopsida</taxon>
        <taxon>eudicotyledons</taxon>
        <taxon>Gunneridae</taxon>
        <taxon>Pentapetalae</taxon>
        <taxon>asterids</taxon>
        <taxon>campanulids</taxon>
        <taxon>Asterales</taxon>
        <taxon>Asteraceae</taxon>
        <taxon>Asteroideae</taxon>
        <taxon>Anthemideae</taxon>
        <taxon>Anthemidinae</taxon>
        <taxon>Tanacetum</taxon>
    </lineage>
</organism>
<comment type="caution">
    <text evidence="3">The sequence shown here is derived from an EMBL/GenBank/DDBJ whole genome shotgun (WGS) entry which is preliminary data.</text>
</comment>
<dbReference type="Pfam" id="PF22936">
    <property type="entry name" value="Pol_BBD"/>
    <property type="match status" value="1"/>
</dbReference>
<proteinExistence type="predicted"/>
<reference evidence="3" key="2">
    <citation type="submission" date="2022-01" db="EMBL/GenBank/DDBJ databases">
        <authorList>
            <person name="Yamashiro T."/>
            <person name="Shiraishi A."/>
            <person name="Satake H."/>
            <person name="Nakayama K."/>
        </authorList>
    </citation>
    <scope>NUCLEOTIDE SEQUENCE</scope>
</reference>
<accession>A0ABQ5E865</accession>
<dbReference type="EMBL" id="BQNB010016037">
    <property type="protein sequence ID" value="GJT47068.1"/>
    <property type="molecule type" value="Genomic_DNA"/>
</dbReference>
<dbReference type="Proteomes" id="UP001151760">
    <property type="component" value="Unassembled WGS sequence"/>
</dbReference>
<sequence length="183" mass="20541">MDELIAHVFEKTYAYGAIRAENQNLLFTISELKTRLANVEKGMNAASSVRRPMNRDSHVKNSVLANSKKPAKKVVQIVLWIINSGCSNHMTGDRSLLKIFIKKFMGTIRFRNDNFADSSGYAVAKKNLYTISISDMAASLPVSLMSKATSTKSWLWHRRLSHLNFGSEMILTRLDLVDGTSEV</sequence>
<dbReference type="Pfam" id="PF13976">
    <property type="entry name" value="gag_pre-integrs"/>
    <property type="match status" value="1"/>
</dbReference>
<keyword evidence="4" id="KW-1185">Reference proteome</keyword>
<evidence type="ECO:0000259" key="1">
    <source>
        <dbReference type="Pfam" id="PF13976"/>
    </source>
</evidence>
<protein>
    <submittedName>
        <fullName evidence="3">Integrase, catalytic region, zinc finger, CCHC-type containing protein</fullName>
    </submittedName>
</protein>